<comment type="caution">
    <text evidence="2">The sequence shown here is derived from an EMBL/GenBank/DDBJ whole genome shotgun (WGS) entry which is preliminary data.</text>
</comment>
<feature type="compositionally biased region" description="Basic and acidic residues" evidence="1">
    <location>
        <begin position="281"/>
        <end position="304"/>
    </location>
</feature>
<dbReference type="PROSITE" id="PS51257">
    <property type="entry name" value="PROKAR_LIPOPROTEIN"/>
    <property type="match status" value="1"/>
</dbReference>
<feature type="region of interest" description="Disordered" evidence="1">
    <location>
        <begin position="276"/>
        <end position="304"/>
    </location>
</feature>
<protein>
    <submittedName>
        <fullName evidence="2">Uncharacterized protein</fullName>
    </submittedName>
</protein>
<evidence type="ECO:0000313" key="3">
    <source>
        <dbReference type="Proteomes" id="UP000192491"/>
    </source>
</evidence>
<name>A0A1Y1QH73_9GAMM</name>
<dbReference type="Proteomes" id="UP000192491">
    <property type="component" value="Unassembled WGS sequence"/>
</dbReference>
<reference evidence="2 3" key="1">
    <citation type="submission" date="2017-01" db="EMBL/GenBank/DDBJ databases">
        <title>Novel large sulfur bacteria in the metagenomes of groundwater-fed chemosynthetic microbial mats in the Lake Huron basin.</title>
        <authorList>
            <person name="Sharrar A.M."/>
            <person name="Flood B.E."/>
            <person name="Bailey J.V."/>
            <person name="Jones D.S."/>
            <person name="Biddanda B."/>
            <person name="Ruberg S.A."/>
            <person name="Marcus D.N."/>
            <person name="Dick G.J."/>
        </authorList>
    </citation>
    <scope>NUCLEOTIDE SEQUENCE [LARGE SCALE GENOMIC DNA]</scope>
    <source>
        <strain evidence="2">A8</strain>
    </source>
</reference>
<organism evidence="2 3">
    <name type="scientific">Thiothrix lacustris</name>
    <dbReference type="NCBI Taxonomy" id="525917"/>
    <lineage>
        <taxon>Bacteria</taxon>
        <taxon>Pseudomonadati</taxon>
        <taxon>Pseudomonadota</taxon>
        <taxon>Gammaproteobacteria</taxon>
        <taxon>Thiotrichales</taxon>
        <taxon>Thiotrichaceae</taxon>
        <taxon>Thiothrix</taxon>
    </lineage>
</organism>
<accession>A0A1Y1QH73</accession>
<gene>
    <name evidence="2" type="ORF">BWK73_33270</name>
</gene>
<dbReference type="EMBL" id="MTEJ01000281">
    <property type="protein sequence ID" value="OQX05596.1"/>
    <property type="molecule type" value="Genomic_DNA"/>
</dbReference>
<proteinExistence type="predicted"/>
<dbReference type="AlphaFoldDB" id="A0A1Y1QH73"/>
<feature type="region of interest" description="Disordered" evidence="1">
    <location>
        <begin position="320"/>
        <end position="341"/>
    </location>
</feature>
<sequence>MKLLSFTKWLVLCLLIGSSTLIGGCGGNGNKVSVVVLVPALGKIGDKIPKDLVKFCEPLQTGKETSYPIVSFKRIDIEQETNLVGSWWRKLVPVGGKSQLDYCKDALSGQSIPPDFSNEIPPNNDAIKKNVEKYAEKAVFTYKISAENTMDKVVSDLQNRLAQDSATVKKLKYLVIYQPILTKSILLPPFTPNAASEKVEAEASAVAAEKARAEASAAADEKARAEASTVADEKARAEASAAAAEKARTDANAAAAEKARAEAKAAAAEKARADANAAATEKARTEAKAAATEKARTEAKAAAAEKARADAKAAATEKARAEAKAATTEKARVSGTQGGCSGDLNRAASLASSGSVEGKGKALAILNTLALELDTCTPSEKSRYQSITSQAK</sequence>
<evidence type="ECO:0000256" key="1">
    <source>
        <dbReference type="SAM" id="MobiDB-lite"/>
    </source>
</evidence>
<feature type="compositionally biased region" description="Basic and acidic residues" evidence="1">
    <location>
        <begin position="320"/>
        <end position="332"/>
    </location>
</feature>
<evidence type="ECO:0000313" key="2">
    <source>
        <dbReference type="EMBL" id="OQX05596.1"/>
    </source>
</evidence>